<evidence type="ECO:0000256" key="2">
    <source>
        <dbReference type="ARBA" id="ARBA00022898"/>
    </source>
</evidence>
<dbReference type="PANTHER" id="PTHR43586">
    <property type="entry name" value="CYSTEINE DESULFURASE"/>
    <property type="match status" value="1"/>
</dbReference>
<evidence type="ECO:0000313" key="7">
    <source>
        <dbReference type="Proteomes" id="UP000552045"/>
    </source>
</evidence>
<gene>
    <name evidence="6" type="ORF">BKA02_000748</name>
</gene>
<organism evidence="6 7">
    <name type="scientific">Microbacterium pseudoresistens</name>
    <dbReference type="NCBI Taxonomy" id="640634"/>
    <lineage>
        <taxon>Bacteria</taxon>
        <taxon>Bacillati</taxon>
        <taxon>Actinomycetota</taxon>
        <taxon>Actinomycetes</taxon>
        <taxon>Micrococcales</taxon>
        <taxon>Microbacteriaceae</taxon>
        <taxon>Microbacterium</taxon>
    </lineage>
</organism>
<dbReference type="GO" id="GO:0016829">
    <property type="term" value="F:lyase activity"/>
    <property type="evidence" value="ECO:0007669"/>
    <property type="project" value="UniProtKB-KW"/>
</dbReference>
<proteinExistence type="inferred from homology"/>
<evidence type="ECO:0000313" key="6">
    <source>
        <dbReference type="EMBL" id="NYD53693.1"/>
    </source>
</evidence>
<comment type="similarity">
    <text evidence="3">Belongs to the class-V pyridoxal-phosphate-dependent aminotransferase family.</text>
</comment>
<keyword evidence="6" id="KW-0456">Lyase</keyword>
<accession>A0A7Y9JMN2</accession>
<dbReference type="InterPro" id="IPR000192">
    <property type="entry name" value="Aminotrans_V_dom"/>
</dbReference>
<keyword evidence="2" id="KW-0663">Pyridoxal phosphate</keyword>
<comment type="caution">
    <text evidence="6">The sequence shown here is derived from an EMBL/GenBank/DDBJ whole genome shotgun (WGS) entry which is preliminary data.</text>
</comment>
<dbReference type="InterPro" id="IPR015422">
    <property type="entry name" value="PyrdxlP-dep_Trfase_small"/>
</dbReference>
<protein>
    <submittedName>
        <fullName evidence="6">Selenocysteine lyase/cysteine desulfurase</fullName>
    </submittedName>
</protein>
<comment type="cofactor">
    <cofactor evidence="1 4">
        <name>pyridoxal 5'-phosphate</name>
        <dbReference type="ChEBI" id="CHEBI:597326"/>
    </cofactor>
</comment>
<dbReference type="Gene3D" id="3.40.640.10">
    <property type="entry name" value="Type I PLP-dependent aspartate aminotransferase-like (Major domain)"/>
    <property type="match status" value="1"/>
</dbReference>
<evidence type="ECO:0000256" key="4">
    <source>
        <dbReference type="RuleBase" id="RU004504"/>
    </source>
</evidence>
<dbReference type="PROSITE" id="PS00595">
    <property type="entry name" value="AA_TRANSFER_CLASS_5"/>
    <property type="match status" value="1"/>
</dbReference>
<reference evidence="6 7" key="1">
    <citation type="submission" date="2020-07" db="EMBL/GenBank/DDBJ databases">
        <title>Sequencing the genomes of 1000 actinobacteria strains.</title>
        <authorList>
            <person name="Klenk H.-P."/>
        </authorList>
    </citation>
    <scope>NUCLEOTIDE SEQUENCE [LARGE SCALE GENOMIC DNA]</scope>
    <source>
        <strain evidence="6 7">DSM 22185</strain>
    </source>
</reference>
<evidence type="ECO:0000256" key="1">
    <source>
        <dbReference type="ARBA" id="ARBA00001933"/>
    </source>
</evidence>
<dbReference type="InterPro" id="IPR020578">
    <property type="entry name" value="Aminotrans_V_PyrdxlP_BS"/>
</dbReference>
<feature type="domain" description="Aminotransferase class V" evidence="5">
    <location>
        <begin position="29"/>
        <end position="392"/>
    </location>
</feature>
<evidence type="ECO:0000259" key="5">
    <source>
        <dbReference type="Pfam" id="PF00266"/>
    </source>
</evidence>
<dbReference type="EMBL" id="JACCBH010000001">
    <property type="protein sequence ID" value="NYD53693.1"/>
    <property type="molecule type" value="Genomic_DNA"/>
</dbReference>
<keyword evidence="7" id="KW-1185">Reference proteome</keyword>
<dbReference type="AlphaFoldDB" id="A0A7Y9JMN2"/>
<dbReference type="RefSeq" id="WP_343045334.1">
    <property type="nucleotide sequence ID" value="NZ_BAABLC010000009.1"/>
</dbReference>
<sequence length="401" mass="43375">MSDGVGSASLIDVAAVRADTRGIPGVIHFNNAGCALPPRIVTDVQKEYLDQEERLGGYETREAFSDRIDAVYASLATLVGASPDEIALADSATRAWDMVFYGLELAAGDRILTCRSEYGGNAIAYLHRARMSGVEIVVIDDDATGQIDLDRLQKELEVPRTRLVAMNHIPTQGGLINPAERVGGLCREAGVPFLLDACQSVGQLDLSVDLLQCDVLTGTGRKFLRGPRGTGFAYVRAESMELFAPAFLDGRSAVWLGADEYELAPTAIRYETWEKNYANLLGLGAAVDYALSLGMSGIESRVLALGSRLRDSLAEVPRVRLADQGERQCGIVSFTVDGVAPDDVMTTLRRMRLNVSVSRARSSRWDLPRRGLASVVRASAHYYNSSEDIEALVSALSDIQG</sequence>
<dbReference type="Pfam" id="PF00266">
    <property type="entry name" value="Aminotran_5"/>
    <property type="match status" value="1"/>
</dbReference>
<dbReference type="Proteomes" id="UP000552045">
    <property type="component" value="Unassembled WGS sequence"/>
</dbReference>
<evidence type="ECO:0000256" key="3">
    <source>
        <dbReference type="RuleBase" id="RU004075"/>
    </source>
</evidence>
<dbReference type="PANTHER" id="PTHR43586:SF24">
    <property type="entry name" value="BLR4730 PROTEIN"/>
    <property type="match status" value="1"/>
</dbReference>
<dbReference type="Gene3D" id="3.90.1150.10">
    <property type="entry name" value="Aspartate Aminotransferase, domain 1"/>
    <property type="match status" value="1"/>
</dbReference>
<dbReference type="SUPFAM" id="SSF53383">
    <property type="entry name" value="PLP-dependent transferases"/>
    <property type="match status" value="1"/>
</dbReference>
<name>A0A7Y9JMN2_9MICO</name>
<dbReference type="InterPro" id="IPR015421">
    <property type="entry name" value="PyrdxlP-dep_Trfase_major"/>
</dbReference>
<dbReference type="InterPro" id="IPR015424">
    <property type="entry name" value="PyrdxlP-dep_Trfase"/>
</dbReference>